<feature type="transmembrane region" description="Helical" evidence="1">
    <location>
        <begin position="340"/>
        <end position="359"/>
    </location>
</feature>
<dbReference type="Proteomes" id="UP000078546">
    <property type="component" value="Unassembled WGS sequence"/>
</dbReference>
<dbReference type="Proteomes" id="UP000078560">
    <property type="component" value="Unassembled WGS sequence"/>
</dbReference>
<evidence type="ECO:0000313" key="2">
    <source>
        <dbReference type="EMBL" id="SBS83609.1"/>
    </source>
</evidence>
<evidence type="ECO:0000313" key="5">
    <source>
        <dbReference type="Proteomes" id="UP000078560"/>
    </source>
</evidence>
<dbReference type="AlphaFoldDB" id="A0A1A8VXN3"/>
<name>A0A1A8VXN3_PLAOA</name>
<feature type="transmembrane region" description="Helical" evidence="1">
    <location>
        <begin position="7"/>
        <end position="25"/>
    </location>
</feature>
<accession>A0A1A8VXN3</accession>
<keyword evidence="1" id="KW-1133">Transmembrane helix</keyword>
<sequence length="365" mass="43193">MTGTLECISIGIISILFIKIYTFFYKNKNIKTKQDGVRTSSAPNFNVDIICDITNNFGKYYAKEVVKKKYIVGIIPVFKSYNKEYEDVSRFNAFMAQLFNFLNMRNGKLILASEDNCVINFLHNTAHAKKEEGDDGDGEDEEEDYDKMLLASCIIINEKVSIVVCVINYETEIEKQLEYFLRNKKKDLFVIINNLFLNNNIKDKGCKNVELFEKKYKLTEESGEISNVVFFFDFFNVKKEYLTDLYSIIQINIKNFTYFYKLLGNNNCSETYLNGYMYDNLVNAKIYNSLMDMYHDIISEAIKKDNKKISMKKFYTFYGQKCDYRKIVKFTLMKLENNMLLFYIYDIYSYIYYHLILYFSQKKSV</sequence>
<proteinExistence type="predicted"/>
<reference evidence="4 5" key="1">
    <citation type="submission" date="2016-05" db="EMBL/GenBank/DDBJ databases">
        <authorList>
            <person name="Naeem Raeece"/>
        </authorList>
    </citation>
    <scope>NUCLEOTIDE SEQUENCE [LARGE SCALE GENOMIC DNA]</scope>
</reference>
<dbReference type="EMBL" id="FLQU01000293">
    <property type="protein sequence ID" value="SBS83609.1"/>
    <property type="molecule type" value="Genomic_DNA"/>
</dbReference>
<keyword evidence="1" id="KW-0812">Transmembrane</keyword>
<protein>
    <submittedName>
        <fullName evidence="2">Uncharacterized protein</fullName>
    </submittedName>
</protein>
<evidence type="ECO:0000313" key="3">
    <source>
        <dbReference type="EMBL" id="SBS91114.1"/>
    </source>
</evidence>
<evidence type="ECO:0000313" key="4">
    <source>
        <dbReference type="Proteomes" id="UP000078546"/>
    </source>
</evidence>
<evidence type="ECO:0000256" key="1">
    <source>
        <dbReference type="SAM" id="Phobius"/>
    </source>
</evidence>
<keyword evidence="1" id="KW-0472">Membrane</keyword>
<reference evidence="2" key="2">
    <citation type="submission" date="2016-05" db="EMBL/GenBank/DDBJ databases">
        <authorList>
            <person name="Lavstsen T."/>
            <person name="Jespersen J.S."/>
        </authorList>
    </citation>
    <scope>NUCLEOTIDE SEQUENCE [LARGE SCALE GENOMIC DNA]</scope>
</reference>
<gene>
    <name evidence="3" type="ORF">POVCU1_019800</name>
    <name evidence="2" type="ORF">POVCU2_0021900</name>
</gene>
<organism evidence="2 5">
    <name type="scientific">Plasmodium ovale curtisi</name>
    <dbReference type="NCBI Taxonomy" id="864141"/>
    <lineage>
        <taxon>Eukaryota</taxon>
        <taxon>Sar</taxon>
        <taxon>Alveolata</taxon>
        <taxon>Apicomplexa</taxon>
        <taxon>Aconoidasida</taxon>
        <taxon>Haemosporida</taxon>
        <taxon>Plasmodiidae</taxon>
        <taxon>Plasmodium</taxon>
        <taxon>Plasmodium (Plasmodium)</taxon>
    </lineage>
</organism>
<dbReference type="EMBL" id="FLQV01000365">
    <property type="protein sequence ID" value="SBS91114.1"/>
    <property type="molecule type" value="Genomic_DNA"/>
</dbReference>
<dbReference type="VEuPathDB" id="PlasmoDB:PocGH01_09028500"/>